<gene>
    <name evidence="7" type="ORF">FC24_GL000328</name>
</gene>
<dbReference type="GO" id="GO:0009401">
    <property type="term" value="P:phosphoenolpyruvate-dependent sugar phosphotransferase system"/>
    <property type="evidence" value="ECO:0007669"/>
    <property type="project" value="InterPro"/>
</dbReference>
<dbReference type="OrthoDB" id="7065393at2"/>
<dbReference type="GO" id="GO:0019563">
    <property type="term" value="P:glycerol catabolic process"/>
    <property type="evidence" value="ECO:0007669"/>
    <property type="project" value="InterPro"/>
</dbReference>
<dbReference type="GO" id="GO:0016020">
    <property type="term" value="C:membrane"/>
    <property type="evidence" value="ECO:0007669"/>
    <property type="project" value="InterPro"/>
</dbReference>
<dbReference type="PATRIC" id="fig|1423796.3.peg.340"/>
<dbReference type="RefSeq" id="WP_057873248.1">
    <property type="nucleotide sequence ID" value="NZ_AYYI01000015.1"/>
</dbReference>
<comment type="function">
    <text evidence="2">Component of the dihydroxyacetone kinase complex, which is responsible for the phosphoenolpyruvate (PEP)-dependent phosphorylation of dihydroxyacetone. DhaM serves as the phosphoryl donor. Is phosphorylated by phosphoenolpyruvate in an EI- and HPr-dependent reaction, and a phosphorelay system on histidine residues finally leads to phosphoryl transfer to DhaL and dihydroxyacetone.</text>
</comment>
<dbReference type="PROSITE" id="PS51096">
    <property type="entry name" value="PTS_EIIA_TYPE_4"/>
    <property type="match status" value="1"/>
</dbReference>
<name>A0A0R2DBX3_9LACO</name>
<dbReference type="InterPro" id="IPR012844">
    <property type="entry name" value="DhaM_N"/>
</dbReference>
<dbReference type="InterPro" id="IPR039643">
    <property type="entry name" value="DhaM"/>
</dbReference>
<dbReference type="PANTHER" id="PTHR38594:SF1">
    <property type="entry name" value="PEP-DEPENDENT DIHYDROXYACETONE KINASE, PHOSPHORYL DONOR SUBUNIT DHAM"/>
    <property type="match status" value="1"/>
</dbReference>
<dbReference type="InterPro" id="IPR004701">
    <property type="entry name" value="PTS_EIIA_man-typ"/>
</dbReference>
<proteinExistence type="predicted"/>
<dbReference type="STRING" id="1423796.FC24_GL000328"/>
<evidence type="ECO:0000256" key="3">
    <source>
        <dbReference type="ARBA" id="ARBA00012095"/>
    </source>
</evidence>
<evidence type="ECO:0000256" key="4">
    <source>
        <dbReference type="ARBA" id="ARBA00022679"/>
    </source>
</evidence>
<keyword evidence="4" id="KW-0808">Transferase</keyword>
<dbReference type="PANTHER" id="PTHR38594">
    <property type="entry name" value="PEP-DEPENDENT DIHYDROXYACETONE KINASE, PHOSPHORYL DONOR SUBUNIT DHAM"/>
    <property type="match status" value="1"/>
</dbReference>
<evidence type="ECO:0000256" key="1">
    <source>
        <dbReference type="ARBA" id="ARBA00001113"/>
    </source>
</evidence>
<reference evidence="7 8" key="1">
    <citation type="journal article" date="2015" name="Genome Announc.">
        <title>Expanding the biotechnology potential of lactobacilli through comparative genomics of 213 strains and associated genera.</title>
        <authorList>
            <person name="Sun Z."/>
            <person name="Harris H.M."/>
            <person name="McCann A."/>
            <person name="Guo C."/>
            <person name="Argimon S."/>
            <person name="Zhang W."/>
            <person name="Yang X."/>
            <person name="Jeffery I.B."/>
            <person name="Cooney J.C."/>
            <person name="Kagawa T.F."/>
            <person name="Liu W."/>
            <person name="Song Y."/>
            <person name="Salvetti E."/>
            <person name="Wrobel A."/>
            <person name="Rasinkangas P."/>
            <person name="Parkhill J."/>
            <person name="Rea M.C."/>
            <person name="O'Sullivan O."/>
            <person name="Ritari J."/>
            <person name="Douillard F.P."/>
            <person name="Paul Ross R."/>
            <person name="Yang R."/>
            <person name="Briner A.E."/>
            <person name="Felis G.E."/>
            <person name="de Vos W.M."/>
            <person name="Barrangou R."/>
            <person name="Klaenhammer T.R."/>
            <person name="Caufield P.W."/>
            <person name="Cui Y."/>
            <person name="Zhang H."/>
            <person name="O'Toole P.W."/>
        </authorList>
    </citation>
    <scope>NUCLEOTIDE SEQUENCE [LARGE SCALE GENOMIC DNA]</scope>
    <source>
        <strain evidence="7 8">DSM 20253</strain>
    </source>
</reference>
<evidence type="ECO:0000313" key="7">
    <source>
        <dbReference type="EMBL" id="KRM99364.1"/>
    </source>
</evidence>
<dbReference type="Proteomes" id="UP000051638">
    <property type="component" value="Unassembled WGS sequence"/>
</dbReference>
<comment type="catalytic activity">
    <reaction evidence="1">
        <text>dihydroxyacetone + phosphoenolpyruvate = dihydroxyacetone phosphate + pyruvate</text>
        <dbReference type="Rhea" id="RHEA:18381"/>
        <dbReference type="ChEBI" id="CHEBI:15361"/>
        <dbReference type="ChEBI" id="CHEBI:16016"/>
        <dbReference type="ChEBI" id="CHEBI:57642"/>
        <dbReference type="ChEBI" id="CHEBI:58702"/>
        <dbReference type="EC" id="2.7.1.121"/>
    </reaction>
</comment>
<keyword evidence="8" id="KW-1185">Reference proteome</keyword>
<comment type="subunit">
    <text evidence="5">Homodimer. The dihydroxyacetone kinase complex is composed of a homodimer of DhaM, a homodimer of DhaK and the subunit DhaL.</text>
</comment>
<dbReference type="NCBIfam" id="TIGR02364">
    <property type="entry name" value="dha_pts"/>
    <property type="match status" value="1"/>
</dbReference>
<accession>A0A0R2DBX3</accession>
<evidence type="ECO:0000259" key="6">
    <source>
        <dbReference type="PROSITE" id="PS51096"/>
    </source>
</evidence>
<dbReference type="EC" id="2.7.1.121" evidence="3"/>
<dbReference type="AlphaFoldDB" id="A0A0R2DBX3"/>
<comment type="caution">
    <text evidence="7">The sequence shown here is derived from an EMBL/GenBank/DDBJ whole genome shotgun (WGS) entry which is preliminary data.</text>
</comment>
<dbReference type="Pfam" id="PF03610">
    <property type="entry name" value="EIIA-man"/>
    <property type="match status" value="1"/>
</dbReference>
<evidence type="ECO:0000256" key="5">
    <source>
        <dbReference type="ARBA" id="ARBA00046577"/>
    </source>
</evidence>
<feature type="domain" description="PTS EIIA type-4" evidence="6">
    <location>
        <begin position="2"/>
        <end position="122"/>
    </location>
</feature>
<dbReference type="GO" id="GO:0047324">
    <property type="term" value="F:phosphoenolpyruvate-glycerone phosphotransferase activity"/>
    <property type="evidence" value="ECO:0007669"/>
    <property type="project" value="UniProtKB-EC"/>
</dbReference>
<dbReference type="EMBL" id="AYYI01000015">
    <property type="protein sequence ID" value="KRM99364.1"/>
    <property type="molecule type" value="Genomic_DNA"/>
</dbReference>
<dbReference type="SUPFAM" id="SSF53062">
    <property type="entry name" value="PTS system fructose IIA component-like"/>
    <property type="match status" value="1"/>
</dbReference>
<evidence type="ECO:0000313" key="8">
    <source>
        <dbReference type="Proteomes" id="UP000051638"/>
    </source>
</evidence>
<evidence type="ECO:0000256" key="2">
    <source>
        <dbReference type="ARBA" id="ARBA00002788"/>
    </source>
</evidence>
<protein>
    <recommendedName>
        <fullName evidence="3">phosphoenolpyruvate--glycerone phosphotransferase</fullName>
        <ecNumber evidence="3">2.7.1.121</ecNumber>
    </recommendedName>
</protein>
<dbReference type="Gene3D" id="3.40.50.510">
    <property type="entry name" value="Phosphotransferase system, mannose-type IIA component"/>
    <property type="match status" value="1"/>
</dbReference>
<dbReference type="InterPro" id="IPR036662">
    <property type="entry name" value="PTS_EIIA_man-typ_sf"/>
</dbReference>
<organism evidence="7 8">
    <name type="scientific">Loigolactobacillus rennini DSM 20253</name>
    <dbReference type="NCBI Taxonomy" id="1423796"/>
    <lineage>
        <taxon>Bacteria</taxon>
        <taxon>Bacillati</taxon>
        <taxon>Bacillota</taxon>
        <taxon>Bacilli</taxon>
        <taxon>Lactobacillales</taxon>
        <taxon>Lactobacillaceae</taxon>
        <taxon>Loigolactobacillus</taxon>
    </lineage>
</organism>
<sequence>MSLGILIVSHVADITVGVQKLISQTAAQVPVTVAGGTDDGGVGTSVDKIQQAVAANKADELLAFYDLGSAKMNLEMAQEFSNKPIYLYDVALIEGAYTAAALLQAGVERSEIEKQLRPLKIK</sequence>